<dbReference type="Proteomes" id="UP000094527">
    <property type="component" value="Unassembled WGS sequence"/>
</dbReference>
<dbReference type="AlphaFoldDB" id="A0A1D2MAL4"/>
<proteinExistence type="predicted"/>
<accession>A0A1D2MAL4</accession>
<name>A0A1D2MAL4_ORCCI</name>
<evidence type="ECO:0000313" key="1">
    <source>
        <dbReference type="EMBL" id="ODM90027.1"/>
    </source>
</evidence>
<protein>
    <submittedName>
        <fullName evidence="1">Uncharacterized protein</fullName>
    </submittedName>
</protein>
<reference evidence="1 2" key="1">
    <citation type="journal article" date="2016" name="Genome Biol. Evol.">
        <title>Gene Family Evolution Reflects Adaptation to Soil Environmental Stressors in the Genome of the Collembolan Orchesella cincta.</title>
        <authorList>
            <person name="Faddeeva-Vakhrusheva A."/>
            <person name="Derks M.F."/>
            <person name="Anvar S.Y."/>
            <person name="Agamennone V."/>
            <person name="Suring W."/>
            <person name="Smit S."/>
            <person name="van Straalen N.M."/>
            <person name="Roelofs D."/>
        </authorList>
    </citation>
    <scope>NUCLEOTIDE SEQUENCE [LARGE SCALE GENOMIC DNA]</scope>
    <source>
        <tissue evidence="1">Mixed pool</tissue>
    </source>
</reference>
<dbReference type="EMBL" id="LJIJ01002226">
    <property type="protein sequence ID" value="ODM90027.1"/>
    <property type="molecule type" value="Genomic_DNA"/>
</dbReference>
<keyword evidence="2" id="KW-1185">Reference proteome</keyword>
<sequence>MSSDVMICSLGGIVKKLIPTLYLFKLIGLQLEIPILDSSIWDVILVCQCSRFRKQCCDTKIPDWKAELREAKSYLETDSTLL</sequence>
<comment type="caution">
    <text evidence="1">The sequence shown here is derived from an EMBL/GenBank/DDBJ whole genome shotgun (WGS) entry which is preliminary data.</text>
</comment>
<gene>
    <name evidence="1" type="ORF">Ocin01_16655</name>
</gene>
<organism evidence="1 2">
    <name type="scientific">Orchesella cincta</name>
    <name type="common">Springtail</name>
    <name type="synonym">Podura cincta</name>
    <dbReference type="NCBI Taxonomy" id="48709"/>
    <lineage>
        <taxon>Eukaryota</taxon>
        <taxon>Metazoa</taxon>
        <taxon>Ecdysozoa</taxon>
        <taxon>Arthropoda</taxon>
        <taxon>Hexapoda</taxon>
        <taxon>Collembola</taxon>
        <taxon>Entomobryomorpha</taxon>
        <taxon>Entomobryoidea</taxon>
        <taxon>Orchesellidae</taxon>
        <taxon>Orchesellinae</taxon>
        <taxon>Orchesella</taxon>
    </lineage>
</organism>
<evidence type="ECO:0000313" key="2">
    <source>
        <dbReference type="Proteomes" id="UP000094527"/>
    </source>
</evidence>